<comment type="pathway">
    <text evidence="1 5">Purine metabolism; 7-cyano-7-deazaguanine biosynthesis.</text>
</comment>
<evidence type="ECO:0000256" key="2">
    <source>
        <dbReference type="ARBA" id="ARBA00008900"/>
    </source>
</evidence>
<dbReference type="Proteomes" id="UP001559623">
    <property type="component" value="Unassembled WGS sequence"/>
</dbReference>
<evidence type="ECO:0000256" key="3">
    <source>
        <dbReference type="ARBA" id="ARBA00018141"/>
    </source>
</evidence>
<keyword evidence="5 6" id="KW-0456">Lyase</keyword>
<evidence type="ECO:0000256" key="5">
    <source>
        <dbReference type="PIRNR" id="PIRNR006113"/>
    </source>
</evidence>
<comment type="caution">
    <text evidence="6">The sequence shown here is derived from an EMBL/GenBank/DDBJ whole genome shotgun (WGS) entry which is preliminary data.</text>
</comment>
<dbReference type="InterPro" id="IPR007115">
    <property type="entry name" value="6-PTP_synth/QueD"/>
</dbReference>
<dbReference type="EC" id="4.-.-.-" evidence="5"/>
<dbReference type="InterPro" id="IPR038418">
    <property type="entry name" value="6-PTP_synth/QueD_sf"/>
</dbReference>
<dbReference type="GO" id="GO:0070497">
    <property type="term" value="F:6-carboxytetrahydropterin synthase activity"/>
    <property type="evidence" value="ECO:0007669"/>
    <property type="project" value="UniProtKB-EC"/>
</dbReference>
<keyword evidence="5" id="KW-0671">Queuosine biosynthesis</keyword>
<dbReference type="PANTHER" id="PTHR12589:SF8">
    <property type="entry name" value="6-CARBOXY-5,6,7,8-TETRAHYDROPTERIN SYNTHASE"/>
    <property type="match status" value="1"/>
</dbReference>
<dbReference type="EMBL" id="JARVLH010000001">
    <property type="protein sequence ID" value="MEX5284286.1"/>
    <property type="molecule type" value="Genomic_DNA"/>
</dbReference>
<keyword evidence="7" id="KW-1185">Reference proteome</keyword>
<comment type="similarity">
    <text evidence="2 5">Belongs to the PTPS family. QueD subfamily.</text>
</comment>
<dbReference type="Pfam" id="PF01242">
    <property type="entry name" value="PTPS"/>
    <property type="match status" value="1"/>
</dbReference>
<comment type="cofactor">
    <cofactor evidence="5">
        <name>Zn(2+)</name>
        <dbReference type="ChEBI" id="CHEBI:29105"/>
    </cofactor>
    <text evidence="5">Binds 1 zinc ion per subunit.</text>
</comment>
<dbReference type="SUPFAM" id="SSF55620">
    <property type="entry name" value="Tetrahydrobiopterin biosynthesis enzymes-like"/>
    <property type="match status" value="1"/>
</dbReference>
<reference evidence="6 7" key="1">
    <citation type="submission" date="2023-04" db="EMBL/GenBank/DDBJ databases">
        <title>Genome Sequence of Selenomonas sputigena ATCC 33150.</title>
        <authorList>
            <person name="Miller D.P."/>
            <person name="Anvari S."/>
            <person name="Polson S.W."/>
            <person name="Macdonald M."/>
            <person name="Mcdowell J.V."/>
        </authorList>
    </citation>
    <scope>NUCLEOTIDE SEQUENCE [LARGE SCALE GENOMIC DNA]</scope>
    <source>
        <strain evidence="6 7">ATCC 33150</strain>
    </source>
</reference>
<protein>
    <recommendedName>
        <fullName evidence="3 5">6-carboxy-5,6,7,8-tetrahydropterin synthase</fullName>
        <ecNumber evidence="5">4.-.-.-</ecNumber>
    </recommendedName>
</protein>
<keyword evidence="5" id="KW-0479">Metal-binding</keyword>
<evidence type="ECO:0000313" key="6">
    <source>
        <dbReference type="EMBL" id="MEX5284286.1"/>
    </source>
</evidence>
<dbReference type="RefSeq" id="WP_368846007.1">
    <property type="nucleotide sequence ID" value="NZ_CP194411.1"/>
</dbReference>
<evidence type="ECO:0000256" key="4">
    <source>
        <dbReference type="ARBA" id="ARBA00048807"/>
    </source>
</evidence>
<comment type="catalytic activity">
    <reaction evidence="4 5">
        <text>7,8-dihydroneopterin 3'-triphosphate + H2O = 6-carboxy-5,6,7,8-tetrahydropterin + triphosphate + acetaldehyde + 2 H(+)</text>
        <dbReference type="Rhea" id="RHEA:27966"/>
        <dbReference type="ChEBI" id="CHEBI:15343"/>
        <dbReference type="ChEBI" id="CHEBI:15377"/>
        <dbReference type="ChEBI" id="CHEBI:15378"/>
        <dbReference type="ChEBI" id="CHEBI:18036"/>
        <dbReference type="ChEBI" id="CHEBI:58462"/>
        <dbReference type="ChEBI" id="CHEBI:61032"/>
        <dbReference type="EC" id="4.1.2.50"/>
    </reaction>
</comment>
<dbReference type="PANTHER" id="PTHR12589">
    <property type="entry name" value="PYRUVOYL TETRAHYDROBIOPTERIN SYNTHASE"/>
    <property type="match status" value="1"/>
</dbReference>
<accession>A0ABV3X268</accession>
<evidence type="ECO:0000313" key="7">
    <source>
        <dbReference type="Proteomes" id="UP001559623"/>
    </source>
</evidence>
<proteinExistence type="inferred from homology"/>
<evidence type="ECO:0000256" key="1">
    <source>
        <dbReference type="ARBA" id="ARBA00005061"/>
    </source>
</evidence>
<sequence>MFEIKVEGEFEAAHRIVDYPGKCDRLHGHNWKVEIQIRGTVLDKLGMLIDFKLAKAALMEVLAALDHQYLNELEPFRVINPTAENLAQYIYRVLEKHELFQAGSAYLAAIRVWESAHSSVTYSKER</sequence>
<name>A0ABV3X268_9FIRM</name>
<dbReference type="PIRSF" id="PIRSF006113">
    <property type="entry name" value="PTP_synth"/>
    <property type="match status" value="1"/>
</dbReference>
<dbReference type="NCBIfam" id="TIGR03367">
    <property type="entry name" value="queuosine_QueD"/>
    <property type="match status" value="1"/>
</dbReference>
<organism evidence="6 7">
    <name type="scientific">Selenomonas sputigena</name>
    <dbReference type="NCBI Taxonomy" id="69823"/>
    <lineage>
        <taxon>Bacteria</taxon>
        <taxon>Bacillati</taxon>
        <taxon>Bacillota</taxon>
        <taxon>Negativicutes</taxon>
        <taxon>Selenomonadales</taxon>
        <taxon>Selenomonadaceae</taxon>
        <taxon>Selenomonas</taxon>
    </lineage>
</organism>
<keyword evidence="5" id="KW-0862">Zinc</keyword>
<dbReference type="Gene3D" id="3.30.479.10">
    <property type="entry name" value="6-pyruvoyl tetrahydropterin synthase/QueD"/>
    <property type="match status" value="1"/>
</dbReference>
<gene>
    <name evidence="6" type="primary">queD</name>
    <name evidence="6" type="ORF">QCO44_01330</name>
</gene>